<reference evidence="12" key="1">
    <citation type="submission" date="2016-05" db="EMBL/GenBank/DDBJ databases">
        <authorList>
            <person name="Wang W."/>
            <person name="Zhu L."/>
        </authorList>
    </citation>
    <scope>NUCLEOTIDE SEQUENCE [LARGE SCALE GENOMIC DNA]</scope>
    <source>
        <strain evidence="12">W-2</strain>
    </source>
</reference>
<dbReference type="InterPro" id="IPR043129">
    <property type="entry name" value="ATPase_NBD"/>
</dbReference>
<evidence type="ECO:0000256" key="2">
    <source>
        <dbReference type="ARBA" id="ARBA00022679"/>
    </source>
</evidence>
<feature type="binding site" evidence="7">
    <location>
        <begin position="239"/>
        <end position="241"/>
    </location>
    <ligand>
        <name>substrate</name>
    </ligand>
</feature>
<gene>
    <name evidence="7" type="primary">rhaB</name>
    <name evidence="11" type="ORF">A7K69_15715</name>
</gene>
<feature type="disulfide bond" evidence="7">
    <location>
        <begin position="356"/>
        <end position="373"/>
    </location>
</feature>
<dbReference type="PANTHER" id="PTHR43095">
    <property type="entry name" value="SUGAR KINASE"/>
    <property type="match status" value="1"/>
</dbReference>
<dbReference type="InterPro" id="IPR018484">
    <property type="entry name" value="FGGY_N"/>
</dbReference>
<dbReference type="InterPro" id="IPR013449">
    <property type="entry name" value="Rhamnulokinase"/>
</dbReference>
<dbReference type="InterPro" id="IPR050406">
    <property type="entry name" value="FGGY_Carb_Kinase"/>
</dbReference>
<keyword evidence="3 7" id="KW-0547">Nucleotide-binding</keyword>
<feature type="binding site" evidence="7">
    <location>
        <position position="82"/>
    </location>
    <ligand>
        <name>substrate</name>
    </ligand>
</feature>
<dbReference type="UniPathway" id="UPA00541">
    <property type="reaction ID" value="UER00602"/>
</dbReference>
<evidence type="ECO:0000256" key="1">
    <source>
        <dbReference type="ARBA" id="ARBA00009156"/>
    </source>
</evidence>
<dbReference type="GO" id="GO:0008993">
    <property type="term" value="F:rhamnulokinase activity"/>
    <property type="evidence" value="ECO:0007669"/>
    <property type="project" value="UniProtKB-UniRule"/>
</dbReference>
<keyword evidence="7" id="KW-1015">Disulfide bond</keyword>
<organism evidence="11 12">
    <name type="scientific">Parageobacillus thermoglucosidasius</name>
    <name type="common">Geobacillus thermoglucosidasius</name>
    <dbReference type="NCBI Taxonomy" id="1426"/>
    <lineage>
        <taxon>Bacteria</taxon>
        <taxon>Bacillati</taxon>
        <taxon>Bacillota</taxon>
        <taxon>Bacilli</taxon>
        <taxon>Bacillales</taxon>
        <taxon>Anoxybacillaceae</taxon>
        <taxon>Parageobacillus</taxon>
    </lineage>
</organism>
<comment type="similarity">
    <text evidence="1">Belongs to the FGGY kinase family.</text>
</comment>
<feature type="binding site" evidence="7">
    <location>
        <position position="261"/>
    </location>
    <ligand>
        <name>ATP</name>
        <dbReference type="ChEBI" id="CHEBI:30616"/>
    </ligand>
</feature>
<name>A0A1B7KMD4_PARTM</name>
<evidence type="ECO:0000256" key="6">
    <source>
        <dbReference type="ARBA" id="ARBA00023308"/>
    </source>
</evidence>
<comment type="similarity">
    <text evidence="7">Belongs to the rhamnulokinase family.</text>
</comment>
<comment type="function">
    <text evidence="7">Involved in the catabolism of L-rhamnose (6-deoxy-L-mannose). Catalyzes the transfer of the gamma-phosphate group from ATP to the 1-hydroxyl group of L-rhamnulose to yield L-rhamnulose 1-phosphate.</text>
</comment>
<evidence type="ECO:0000256" key="7">
    <source>
        <dbReference type="HAMAP-Rule" id="MF_01535"/>
    </source>
</evidence>
<dbReference type="OrthoDB" id="9761504at2"/>
<keyword evidence="4 7" id="KW-0418">Kinase</keyword>
<dbReference type="NCBIfam" id="TIGR02627">
    <property type="entry name" value="rhamnulo_kin"/>
    <property type="match status" value="1"/>
</dbReference>
<dbReference type="Pfam" id="PF02782">
    <property type="entry name" value="FGGY_C"/>
    <property type="match status" value="1"/>
</dbReference>
<sequence length="475" mass="54343">MEVRKYCLAVDIGASSGRVIAGGVEEGKLKINEIYRFDNHIIQKGSHFCWDLEHLFQEIKKGIHACQEIGIKPESIGVDTWAVDFVLLDEEDRLLTEAVAYRDPRTDGMMEKVFQIIGKEQLYFDTGIQFQKFNTIYQLYAIQQTHPELLRQARTFLMIPDYFHYLLTGKKVNEYTNATTTQLVNAFTRTWDKRILRQLGINEEIFQPIHTPKTLLGNLRKELAEEFGFDMKVILPATHDTASAVTAVPESENTIYISSGTWSLIGVENQDPICTADALKYNFTNEGGIDYRFRFLKNIMGLWMIQEVKRNYRDRYSFAQLVEMARREKEFISIINVDDGRFLKPNNMVEEIQKYCQEMNQPVPKTPGQVAKCVFDSLVVSYQKAIQEIEEIVGKKFSQINVIGGGCKNELLNQMIADVTGKEVYAGPVEATAIGNIVVQLMALGDIQTLDQARTIIKRSFPLRRFISKKESGRV</sequence>
<dbReference type="EMBL" id="LXMA01000044">
    <property type="protein sequence ID" value="OAT71231.1"/>
    <property type="molecule type" value="Genomic_DNA"/>
</dbReference>
<dbReference type="CDD" id="cd07771">
    <property type="entry name" value="ASKHA_NBD_FGGY_RhaB-like"/>
    <property type="match status" value="1"/>
</dbReference>
<dbReference type="GO" id="GO:0005524">
    <property type="term" value="F:ATP binding"/>
    <property type="evidence" value="ECO:0007669"/>
    <property type="project" value="UniProtKB-KW"/>
</dbReference>
<feature type="binding site" evidence="7">
    <location>
        <position position="405"/>
    </location>
    <ligand>
        <name>ATP</name>
        <dbReference type="ChEBI" id="CHEBI:30616"/>
    </ligand>
</feature>
<keyword evidence="7" id="KW-0460">Magnesium</keyword>
<evidence type="ECO:0000259" key="9">
    <source>
        <dbReference type="Pfam" id="PF00370"/>
    </source>
</evidence>
<dbReference type="PANTHER" id="PTHR43095:SF2">
    <property type="entry name" value="GLUCONOKINASE"/>
    <property type="match status" value="1"/>
</dbReference>
<feature type="domain" description="Carbohydrate kinase FGGY N-terminal" evidence="9">
    <location>
        <begin position="6"/>
        <end position="245"/>
    </location>
</feature>
<keyword evidence="6 7" id="KW-0684">Rhamnose metabolism</keyword>
<proteinExistence type="inferred from homology"/>
<accession>A0A1B7KMD4</accession>
<keyword evidence="5 7" id="KW-0067">ATP-binding</keyword>
<feature type="active site" description="Proton acceptor" evidence="7">
    <location>
        <position position="240"/>
    </location>
</feature>
<feature type="binding site" evidence="7">
    <location>
        <position position="298"/>
    </location>
    <ligand>
        <name>substrate</name>
    </ligand>
</feature>
<dbReference type="HAMAP" id="MF_01535">
    <property type="entry name" value="Rhamnulokinase"/>
    <property type="match status" value="1"/>
</dbReference>
<dbReference type="Pfam" id="PF00370">
    <property type="entry name" value="FGGY_N"/>
    <property type="match status" value="1"/>
</dbReference>
<feature type="binding site" evidence="7">
    <location>
        <begin position="14"/>
        <end position="18"/>
    </location>
    <ligand>
        <name>ATP</name>
        <dbReference type="ChEBI" id="CHEBI:30616"/>
    </ligand>
</feature>
<evidence type="ECO:0000256" key="3">
    <source>
        <dbReference type="ARBA" id="ARBA00022741"/>
    </source>
</evidence>
<evidence type="ECO:0000259" key="10">
    <source>
        <dbReference type="Pfam" id="PF02782"/>
    </source>
</evidence>
<dbReference type="AlphaFoldDB" id="A0A1B7KMD4"/>
<dbReference type="Proteomes" id="UP000078290">
    <property type="component" value="Unassembled WGS sequence"/>
</dbReference>
<evidence type="ECO:0000313" key="12">
    <source>
        <dbReference type="Proteomes" id="UP000078290"/>
    </source>
</evidence>
<feature type="binding site" evidence="7">
    <location>
        <position position="306"/>
    </location>
    <ligand>
        <name>ATP</name>
        <dbReference type="ChEBI" id="CHEBI:30616"/>
    </ligand>
</feature>
<evidence type="ECO:0000256" key="8">
    <source>
        <dbReference type="NCBIfam" id="TIGR02627"/>
    </source>
</evidence>
<dbReference type="FunFam" id="3.30.420.40:FF:000064">
    <property type="entry name" value="Rhamnulokinase"/>
    <property type="match status" value="1"/>
</dbReference>
<dbReference type="InterPro" id="IPR018485">
    <property type="entry name" value="FGGY_C"/>
</dbReference>
<keyword evidence="2 7" id="KW-0808">Transferase</keyword>
<comment type="pathway">
    <text evidence="7">Carbohydrate degradation; L-rhamnose degradation; glycerone phosphate from L-rhamnose: step 2/3.</text>
</comment>
<dbReference type="PIRSF" id="PIRSF000538">
    <property type="entry name" value="GlpK"/>
    <property type="match status" value="1"/>
</dbReference>
<comment type="cofactor">
    <cofactor evidence="7">
        <name>Mg(2+)</name>
        <dbReference type="ChEBI" id="CHEBI:18420"/>
    </cofactor>
</comment>
<comment type="caution">
    <text evidence="11">The sequence shown here is derived from an EMBL/GenBank/DDBJ whole genome shotgun (WGS) entry which is preliminary data.</text>
</comment>
<dbReference type="InterPro" id="IPR000577">
    <property type="entry name" value="Carb_kinase_FGGY"/>
</dbReference>
<comment type="catalytic activity">
    <reaction evidence="7">
        <text>L-rhamnulose + ATP = L-rhamnulose 1-phosphate + ADP + H(+)</text>
        <dbReference type="Rhea" id="RHEA:20117"/>
        <dbReference type="ChEBI" id="CHEBI:15378"/>
        <dbReference type="ChEBI" id="CHEBI:17897"/>
        <dbReference type="ChEBI" id="CHEBI:30616"/>
        <dbReference type="ChEBI" id="CHEBI:58313"/>
        <dbReference type="ChEBI" id="CHEBI:456216"/>
        <dbReference type="EC" id="2.7.1.5"/>
    </reaction>
</comment>
<evidence type="ECO:0000256" key="5">
    <source>
        <dbReference type="ARBA" id="ARBA00022840"/>
    </source>
</evidence>
<comment type="caution">
    <text evidence="7">Lacks conserved residue(s) required for the propagation of feature annotation.</text>
</comment>
<dbReference type="Gene3D" id="3.30.420.40">
    <property type="match status" value="2"/>
</dbReference>
<dbReference type="SUPFAM" id="SSF53067">
    <property type="entry name" value="Actin-like ATPase domain"/>
    <property type="match status" value="2"/>
</dbReference>
<evidence type="ECO:0000313" key="11">
    <source>
        <dbReference type="EMBL" id="OAT71231.1"/>
    </source>
</evidence>
<feature type="domain" description="Carbohydrate kinase FGGY C-terminal" evidence="10">
    <location>
        <begin position="256"/>
        <end position="444"/>
    </location>
</feature>
<evidence type="ECO:0000256" key="4">
    <source>
        <dbReference type="ARBA" id="ARBA00022777"/>
    </source>
</evidence>
<dbReference type="EC" id="2.7.1.5" evidence="7 8"/>
<protein>
    <recommendedName>
        <fullName evidence="7 8">Rhamnulokinase</fullName>
        <shortName evidence="7">RhaB</shortName>
        <ecNumber evidence="7 8">2.7.1.5</ecNumber>
    </recommendedName>
    <alternativeName>
        <fullName evidence="7">ATP:L-rhamnulose phosphotransferase</fullName>
    </alternativeName>
    <alternativeName>
        <fullName evidence="7">L-rhamnulose 1-kinase</fullName>
    </alternativeName>
    <alternativeName>
        <fullName evidence="7">Rhamnulose kinase</fullName>
    </alternativeName>
</protein>
<dbReference type="GO" id="GO:0019301">
    <property type="term" value="P:rhamnose catabolic process"/>
    <property type="evidence" value="ECO:0007669"/>
    <property type="project" value="UniProtKB-UniRule"/>
</dbReference>